<evidence type="ECO:0000313" key="3">
    <source>
        <dbReference type="WBParaSite" id="PSAMB.scaffold9945size4494.g32922.t1"/>
    </source>
</evidence>
<name>A0A914XPE0_9BILA</name>
<organism evidence="2 3">
    <name type="scientific">Plectus sambesii</name>
    <dbReference type="NCBI Taxonomy" id="2011161"/>
    <lineage>
        <taxon>Eukaryota</taxon>
        <taxon>Metazoa</taxon>
        <taxon>Ecdysozoa</taxon>
        <taxon>Nematoda</taxon>
        <taxon>Chromadorea</taxon>
        <taxon>Plectida</taxon>
        <taxon>Plectina</taxon>
        <taxon>Plectoidea</taxon>
        <taxon>Plectidae</taxon>
        <taxon>Plectus</taxon>
    </lineage>
</organism>
<dbReference type="InterPro" id="IPR051367">
    <property type="entry name" value="mRNA_TranslReg/HistoneTransl"/>
</dbReference>
<feature type="compositionally biased region" description="Polar residues" evidence="1">
    <location>
        <begin position="68"/>
        <end position="86"/>
    </location>
</feature>
<evidence type="ECO:0000313" key="2">
    <source>
        <dbReference type="Proteomes" id="UP000887566"/>
    </source>
</evidence>
<dbReference type="PANTHER" id="PTHR23254:SF16">
    <property type="entry name" value="CBP80_20-DEPENDENT TRANSLATION INITIATION FACTOR"/>
    <property type="match status" value="1"/>
</dbReference>
<dbReference type="Gene3D" id="1.25.40.180">
    <property type="match status" value="1"/>
</dbReference>
<evidence type="ECO:0000256" key="1">
    <source>
        <dbReference type="SAM" id="MobiDB-lite"/>
    </source>
</evidence>
<reference evidence="3" key="1">
    <citation type="submission" date="2022-11" db="UniProtKB">
        <authorList>
            <consortium name="WormBaseParasite"/>
        </authorList>
    </citation>
    <scope>IDENTIFICATION</scope>
</reference>
<dbReference type="AlphaFoldDB" id="A0A914XPE0"/>
<feature type="compositionally biased region" description="Polar residues" evidence="1">
    <location>
        <begin position="146"/>
        <end position="159"/>
    </location>
</feature>
<sequence length="394" mass="43129">MGAGRYTGRVINYLLAGVRNGTSAVDEAESTAAKPSPAAGTKQPAKINTDKNDKNNDKIQNGGGQQQRANTKSPPSAHTNGGQQALEQRPKTASPGTKRDKNFADEKTERAASAPTHVKTTKTTQNNNNNYSAINNNINGRNGSSETSTNDVNSPSLNRKSPSPKTAPSPQPPKSQRQSTPVKSNTQLVVKDLPALKKRQLGQKEMDDIKEALSKLDISKENDLLRQFSDGNFESGELATSVASTLVQYAIEEARSSCKAVAKLCASLLDAPAGQQFHRGLATAAWQYFECRSQLRADHFKFWIAFLNFVSDLYANIGFTYDGELVDILFRVFDYMLKSPVLETLKIEELECLIGSLLGVGYDLERQCPDQLVALRDSIRDALISVHEPWARKV</sequence>
<dbReference type="Proteomes" id="UP000887566">
    <property type="component" value="Unplaced"/>
</dbReference>
<dbReference type="InterPro" id="IPR016024">
    <property type="entry name" value="ARM-type_fold"/>
</dbReference>
<dbReference type="GO" id="GO:0008494">
    <property type="term" value="F:translation activator activity"/>
    <property type="evidence" value="ECO:0007669"/>
    <property type="project" value="TreeGrafter"/>
</dbReference>
<keyword evidence="2" id="KW-1185">Reference proteome</keyword>
<proteinExistence type="predicted"/>
<dbReference type="PANTHER" id="PTHR23254">
    <property type="entry name" value="EIF4G DOMAIN PROTEIN"/>
    <property type="match status" value="1"/>
</dbReference>
<feature type="compositionally biased region" description="Low complexity" evidence="1">
    <location>
        <begin position="126"/>
        <end position="145"/>
    </location>
</feature>
<accession>A0A914XPE0</accession>
<dbReference type="GO" id="GO:0006446">
    <property type="term" value="P:regulation of translational initiation"/>
    <property type="evidence" value="ECO:0007669"/>
    <property type="project" value="TreeGrafter"/>
</dbReference>
<feature type="region of interest" description="Disordered" evidence="1">
    <location>
        <begin position="22"/>
        <end position="191"/>
    </location>
</feature>
<dbReference type="SUPFAM" id="SSF48371">
    <property type="entry name" value="ARM repeat"/>
    <property type="match status" value="1"/>
</dbReference>
<feature type="compositionally biased region" description="Basic and acidic residues" evidence="1">
    <location>
        <begin position="97"/>
        <end position="110"/>
    </location>
</feature>
<dbReference type="GO" id="GO:0005829">
    <property type="term" value="C:cytosol"/>
    <property type="evidence" value="ECO:0007669"/>
    <property type="project" value="TreeGrafter"/>
</dbReference>
<feature type="compositionally biased region" description="Basic and acidic residues" evidence="1">
    <location>
        <begin position="48"/>
        <end position="57"/>
    </location>
</feature>
<protein>
    <submittedName>
        <fullName evidence="3">MIF4G domain-containing protein</fullName>
    </submittedName>
</protein>
<dbReference type="WBParaSite" id="PSAMB.scaffold9945size4494.g32922.t1">
    <property type="protein sequence ID" value="PSAMB.scaffold9945size4494.g32922.t1"/>
    <property type="gene ID" value="PSAMB.scaffold9945size4494.g32922"/>
</dbReference>